<dbReference type="NCBIfam" id="TIGR03578">
    <property type="entry name" value="EF_0831"/>
    <property type="match status" value="1"/>
</dbReference>
<accession>A0ABW1R8F1</accession>
<protein>
    <submittedName>
        <fullName evidence="1">DUF4312 family protein</fullName>
    </submittedName>
</protein>
<proteinExistence type="predicted"/>
<dbReference type="InterPro" id="IPR020037">
    <property type="entry name" value="DUF4312"/>
</dbReference>
<gene>
    <name evidence="1" type="ORF">ACFP3T_12245</name>
</gene>
<dbReference type="EMBL" id="JBHSSD010000051">
    <property type="protein sequence ID" value="MFC6165444.1"/>
    <property type="molecule type" value="Genomic_DNA"/>
</dbReference>
<sequence length="118" mass="13109">MTKLNASNQRTVRVSGQAETQQAAFASALSKIQKELVADTGMVTLQIQPLQVTPVSLQVAHRTERFLWLFFPRQRTQFSVTIDVTVQVNAIDLNAVTFATTPVKRNPLLDWTGLRGGK</sequence>
<name>A0ABW1R8F1_9LACO</name>
<reference evidence="2" key="1">
    <citation type="journal article" date="2019" name="Int. J. Syst. Evol. Microbiol.">
        <title>The Global Catalogue of Microorganisms (GCM) 10K type strain sequencing project: providing services to taxonomists for standard genome sequencing and annotation.</title>
        <authorList>
            <consortium name="The Broad Institute Genomics Platform"/>
            <consortium name="The Broad Institute Genome Sequencing Center for Infectious Disease"/>
            <person name="Wu L."/>
            <person name="Ma J."/>
        </authorList>
    </citation>
    <scope>NUCLEOTIDE SEQUENCE [LARGE SCALE GENOMIC DNA]</scope>
    <source>
        <strain evidence="2">CCM 8932</strain>
    </source>
</reference>
<dbReference type="Pfam" id="PF14189">
    <property type="entry name" value="DUF4312"/>
    <property type="match status" value="1"/>
</dbReference>
<comment type="caution">
    <text evidence="1">The sequence shown here is derived from an EMBL/GenBank/DDBJ whole genome shotgun (WGS) entry which is preliminary data.</text>
</comment>
<organism evidence="1 2">
    <name type="scientific">Lactiplantibacillus dongliensis</name>
    <dbReference type="NCBI Taxonomy" id="2559919"/>
    <lineage>
        <taxon>Bacteria</taxon>
        <taxon>Bacillati</taxon>
        <taxon>Bacillota</taxon>
        <taxon>Bacilli</taxon>
        <taxon>Lactobacillales</taxon>
        <taxon>Lactobacillaceae</taxon>
        <taxon>Lactiplantibacillus</taxon>
    </lineage>
</organism>
<keyword evidence="2" id="KW-1185">Reference proteome</keyword>
<dbReference type="RefSeq" id="WP_137640070.1">
    <property type="nucleotide sequence ID" value="NZ_BJDK01000013.1"/>
</dbReference>
<evidence type="ECO:0000313" key="1">
    <source>
        <dbReference type="EMBL" id="MFC6165444.1"/>
    </source>
</evidence>
<dbReference type="Proteomes" id="UP001596253">
    <property type="component" value="Unassembled WGS sequence"/>
</dbReference>
<evidence type="ECO:0000313" key="2">
    <source>
        <dbReference type="Proteomes" id="UP001596253"/>
    </source>
</evidence>